<comment type="similarity">
    <text evidence="1 7">Belongs to the peptidase M3 family.</text>
</comment>
<evidence type="ECO:0000259" key="9">
    <source>
        <dbReference type="Pfam" id="PF01432"/>
    </source>
</evidence>
<evidence type="ECO:0000256" key="6">
    <source>
        <dbReference type="ARBA" id="ARBA00023049"/>
    </source>
</evidence>
<accession>A0ABV4H4D8</accession>
<keyword evidence="5 7" id="KW-0862">Zinc</keyword>
<dbReference type="PANTHER" id="PTHR43660:SF1">
    <property type="entry name" value="DIPEPTIDYL CARBOXYPEPTIDASE"/>
    <property type="match status" value="1"/>
</dbReference>
<evidence type="ECO:0000313" key="10">
    <source>
        <dbReference type="EMBL" id="MEZ0165697.1"/>
    </source>
</evidence>
<protein>
    <submittedName>
        <fullName evidence="10">M3 family metallopeptidase</fullName>
    </submittedName>
</protein>
<dbReference type="PANTHER" id="PTHR43660">
    <property type="entry name" value="DIPEPTIDYL CARBOXYPEPTIDASE"/>
    <property type="match status" value="1"/>
</dbReference>
<proteinExistence type="inferred from homology"/>
<dbReference type="Proteomes" id="UP001565927">
    <property type="component" value="Unassembled WGS sequence"/>
</dbReference>
<feature type="region of interest" description="Disordered" evidence="8">
    <location>
        <begin position="232"/>
        <end position="255"/>
    </location>
</feature>
<dbReference type="Gene3D" id="1.10.1370.40">
    <property type="match status" value="1"/>
</dbReference>
<dbReference type="Gene3D" id="3.40.390.10">
    <property type="entry name" value="Collagenase (Catalytic Domain)"/>
    <property type="match status" value="1"/>
</dbReference>
<evidence type="ECO:0000256" key="5">
    <source>
        <dbReference type="ARBA" id="ARBA00022833"/>
    </source>
</evidence>
<keyword evidence="6 7" id="KW-0482">Metalloprotease</keyword>
<keyword evidence="11" id="KW-1185">Reference proteome</keyword>
<name>A0ABV4H4D8_9ACTN</name>
<keyword evidence="3 7" id="KW-0479">Metal-binding</keyword>
<dbReference type="RefSeq" id="WP_370441923.1">
    <property type="nucleotide sequence ID" value="NZ_JBGFTU010000014.1"/>
</dbReference>
<sequence length="684" mass="74715">MDLPESNPFAAPSDLPFAVPPFDRIRADHFAPAFEAGVAAHHAELDAVFARDLPAGEFLDALESTGRLLGRAEAVFFNLVGTDADDDLRAVQARWSPRLAAHHDAVRLDPRLVDRVRVLHEDPPADLSEEQRRLLDRLHRDAARSGALLDAAGQARLRELNEELSRLTTAFDVDLLADTNDLAVHVTDAAELEGLSPAELARAAAAADAAGRGGGHLLPLVLPSGQPVLESLHRRQTRRRVHEASVSRGGRGGPHDTRATLLRIAELRAQRAVLLGYADHASWVVADETAGDVEAAAGMLRRLAPAAVANARAEEAELTELLHADGFEGPLEPWDWAYYAERLRRERFAVDTEALRPWFELERVLVDGVFATATALYGLTFTERTDVPVYAAGVRAFEVADESGSLGLYLFDPYARPSKRGGAWMSSFVEQSRLLGERPVVVNCLNVPEPVAGDPALLTVDEVETLFHEFGHTLHGLLSDVHYPRFSGTSVPRDFVEFPSQVNEFWGFEPEVLARYARHVTTGEPLPAGAAEGLRAARAHGQGFGTTEYLAAALLDLAWHRVAPGAFDGAGPEDVGRFEAAALAEAGVALETVPPRYRSTYFHHVFGGGYAAAYYSYVWSEVLDADTVEWFAENGGLRRENGDRFRATVLSRGGSVDPLAAYREFRGRDARIEPLLRRRQLTGV</sequence>
<comment type="caution">
    <text evidence="10">The sequence shown here is derived from an EMBL/GenBank/DDBJ whole genome shotgun (WGS) entry which is preliminary data.</text>
</comment>
<dbReference type="InterPro" id="IPR024077">
    <property type="entry name" value="Neurolysin/TOP_dom2"/>
</dbReference>
<dbReference type="Gene3D" id="1.10.1370.10">
    <property type="entry name" value="Neurolysin, domain 3"/>
    <property type="match status" value="1"/>
</dbReference>
<keyword evidence="4 7" id="KW-0378">Hydrolase</keyword>
<evidence type="ECO:0000256" key="2">
    <source>
        <dbReference type="ARBA" id="ARBA00022670"/>
    </source>
</evidence>
<evidence type="ECO:0000256" key="8">
    <source>
        <dbReference type="SAM" id="MobiDB-lite"/>
    </source>
</evidence>
<reference evidence="10 11" key="1">
    <citation type="submission" date="2024-07" db="EMBL/GenBank/DDBJ databases">
        <authorList>
            <person name="Thanompreechachai J."/>
            <person name="Duangmal K."/>
        </authorList>
    </citation>
    <scope>NUCLEOTIDE SEQUENCE [LARGE SCALE GENOMIC DNA]</scope>
    <source>
        <strain evidence="10 11">LSe6-4</strain>
    </source>
</reference>
<evidence type="ECO:0000256" key="1">
    <source>
        <dbReference type="ARBA" id="ARBA00006040"/>
    </source>
</evidence>
<evidence type="ECO:0000256" key="4">
    <source>
        <dbReference type="ARBA" id="ARBA00022801"/>
    </source>
</evidence>
<dbReference type="InterPro" id="IPR001567">
    <property type="entry name" value="Pept_M3A_M3B_dom"/>
</dbReference>
<dbReference type="CDD" id="cd06456">
    <property type="entry name" value="M3A_DCP"/>
    <property type="match status" value="1"/>
</dbReference>
<feature type="domain" description="Peptidase M3A/M3B catalytic" evidence="9">
    <location>
        <begin position="229"/>
        <end position="680"/>
    </location>
</feature>
<dbReference type="EMBL" id="JBGFTU010000014">
    <property type="protein sequence ID" value="MEZ0165697.1"/>
    <property type="molecule type" value="Genomic_DNA"/>
</dbReference>
<dbReference type="SUPFAM" id="SSF55486">
    <property type="entry name" value="Metalloproteases ('zincins'), catalytic domain"/>
    <property type="match status" value="1"/>
</dbReference>
<dbReference type="Pfam" id="PF01432">
    <property type="entry name" value="Peptidase_M3"/>
    <property type="match status" value="1"/>
</dbReference>
<keyword evidence="2 7" id="KW-0645">Protease</keyword>
<dbReference type="InterPro" id="IPR024079">
    <property type="entry name" value="MetalloPept_cat_dom_sf"/>
</dbReference>
<evidence type="ECO:0000256" key="7">
    <source>
        <dbReference type="RuleBase" id="RU003435"/>
    </source>
</evidence>
<organism evidence="10 11">
    <name type="scientific">Kineococcus halophytocola</name>
    <dbReference type="NCBI Taxonomy" id="3234027"/>
    <lineage>
        <taxon>Bacteria</taxon>
        <taxon>Bacillati</taxon>
        <taxon>Actinomycetota</taxon>
        <taxon>Actinomycetes</taxon>
        <taxon>Kineosporiales</taxon>
        <taxon>Kineosporiaceae</taxon>
        <taxon>Kineococcus</taxon>
    </lineage>
</organism>
<dbReference type="InterPro" id="IPR034005">
    <property type="entry name" value="M3A_DCP"/>
</dbReference>
<dbReference type="InterPro" id="IPR045090">
    <property type="entry name" value="Pept_M3A_M3B"/>
</dbReference>
<gene>
    <name evidence="10" type="ORF">AB2L27_13130</name>
</gene>
<evidence type="ECO:0000256" key="3">
    <source>
        <dbReference type="ARBA" id="ARBA00022723"/>
    </source>
</evidence>
<comment type="cofactor">
    <cofactor evidence="7">
        <name>Zn(2+)</name>
        <dbReference type="ChEBI" id="CHEBI:29105"/>
    </cofactor>
    <text evidence="7">Binds 1 zinc ion.</text>
</comment>
<evidence type="ECO:0000313" key="11">
    <source>
        <dbReference type="Proteomes" id="UP001565927"/>
    </source>
</evidence>